<accession>A0A1J5T5T6</accession>
<dbReference type="EMBL" id="MIYV01000019">
    <property type="protein sequence ID" value="OIR11600.1"/>
    <property type="molecule type" value="Genomic_DNA"/>
</dbReference>
<dbReference type="AlphaFoldDB" id="A0A1J5T5T6"/>
<dbReference type="Gene3D" id="3.20.20.370">
    <property type="entry name" value="Glycoside hydrolase/deacetylase"/>
    <property type="match status" value="1"/>
</dbReference>
<dbReference type="SUPFAM" id="SSF88713">
    <property type="entry name" value="Glycoside hydrolase/deacetylase"/>
    <property type="match status" value="1"/>
</dbReference>
<dbReference type="Proteomes" id="UP000183403">
    <property type="component" value="Unassembled WGS sequence"/>
</dbReference>
<name>A0A1J5T5T6_9ARCH</name>
<dbReference type="InterPro" id="IPR011330">
    <property type="entry name" value="Glyco_hydro/deAcase_b/a-brl"/>
</dbReference>
<gene>
    <name evidence="1" type="ORF">BEU03_02720</name>
</gene>
<evidence type="ECO:0000313" key="2">
    <source>
        <dbReference type="Proteomes" id="UP000183403"/>
    </source>
</evidence>
<organism evidence="1 2">
    <name type="scientific">Marine Group III euryarchaeote CG-Epi6</name>
    <dbReference type="NCBI Taxonomy" id="1889000"/>
    <lineage>
        <taxon>Archaea</taxon>
        <taxon>Methanobacteriati</taxon>
        <taxon>Thermoplasmatota</taxon>
        <taxon>Thermoplasmata</taxon>
        <taxon>Candidatus Thermoprofundales</taxon>
    </lineage>
</organism>
<evidence type="ECO:0000313" key="1">
    <source>
        <dbReference type="EMBL" id="OIR11600.1"/>
    </source>
</evidence>
<reference evidence="1 2" key="1">
    <citation type="submission" date="2016-08" db="EMBL/GenBank/DDBJ databases">
        <title>New Insights into Marine Group III Euryarchaeota, from dark to light.</title>
        <authorList>
            <person name="Haro-Moreno J.M."/>
            <person name="Rodriguez-Valera F."/>
            <person name="Lopez-Garcia P."/>
            <person name="Moreira D."/>
            <person name="Martin-Cuadrado A.B."/>
        </authorList>
    </citation>
    <scope>NUCLEOTIDE SEQUENCE [LARGE SCALE GENOMIC DNA]</scope>
    <source>
        <strain evidence="1">CG-Epi6</strain>
    </source>
</reference>
<sequence>MINNFGLKRVKNAFNSMSKLVEIGDHSYSHKIVKKINTRPDKLPANFKEIKEEFQINTNLFQKYFSGQDIVNRGYRTPLGHKNGLKGEFKLLDTLKNLKVKYISSDLRDTNDSLHPKLITENGNIRQPYRYENGLLEIPAIGWQDTAFSGTSNTKLFENPPTNLLEILTYYQGLFLEANQLSQKIERDVFLGLVMHPYDVSFYDKDNSLFPKIKKELESIGGSFHTYGEISNHFDN</sequence>
<protein>
    <recommendedName>
        <fullName evidence="3">NodB homology domain-containing protein</fullName>
    </recommendedName>
</protein>
<proteinExistence type="predicted"/>
<evidence type="ECO:0008006" key="3">
    <source>
        <dbReference type="Google" id="ProtNLM"/>
    </source>
</evidence>
<comment type="caution">
    <text evidence="1">The sequence shown here is derived from an EMBL/GenBank/DDBJ whole genome shotgun (WGS) entry which is preliminary data.</text>
</comment>
<dbReference type="GO" id="GO:0005975">
    <property type="term" value="P:carbohydrate metabolic process"/>
    <property type="evidence" value="ECO:0007669"/>
    <property type="project" value="InterPro"/>
</dbReference>